<organism evidence="1 3">
    <name type="scientific">Deinococcus indicus</name>
    <dbReference type="NCBI Taxonomy" id="223556"/>
    <lineage>
        <taxon>Bacteria</taxon>
        <taxon>Thermotogati</taxon>
        <taxon>Deinococcota</taxon>
        <taxon>Deinococci</taxon>
        <taxon>Deinococcales</taxon>
        <taxon>Deinococcaceae</taxon>
        <taxon>Deinococcus</taxon>
    </lineage>
</organism>
<reference evidence="1 3" key="1">
    <citation type="submission" date="2017-05" db="EMBL/GenBank/DDBJ databases">
        <title>De novo genome assembly of Deniococcus indicus strain DR1.</title>
        <authorList>
            <person name="Chauhan D."/>
            <person name="Yennamalli R.M."/>
            <person name="Priyadarshini R."/>
        </authorList>
    </citation>
    <scope>NUCLEOTIDE SEQUENCE [LARGE SCALE GENOMIC DNA]</scope>
    <source>
        <strain evidence="1 3">DR1</strain>
    </source>
</reference>
<gene>
    <name evidence="2" type="ORF">CBQ26_16740</name>
    <name evidence="1" type="ORF">CBQ26_18965</name>
</gene>
<comment type="caution">
    <text evidence="1">The sequence shown here is derived from an EMBL/GenBank/DDBJ whole genome shotgun (WGS) entry which is preliminary data.</text>
</comment>
<dbReference type="OrthoDB" id="9944964at2"/>
<evidence type="ECO:0000313" key="1">
    <source>
        <dbReference type="EMBL" id="OWL93666.1"/>
    </source>
</evidence>
<sequence length="163" mass="18384">MSETSTSSDMTPSFTLTDLANRLGVHHRSALRLLNDYAAYLQIPVYTGHRRQLQISSADFERVVELAELLRVIGLNVQQFQRLQCCDDPRLWSLLKRPGFSNPAATDDRLARLESSLADFLRKQETVMKQQIDLLHHVVSLLPAAPAPTTTPVPAPARREPRE</sequence>
<proteinExistence type="predicted"/>
<dbReference type="RefSeq" id="WP_088249792.1">
    <property type="nucleotide sequence ID" value="NZ_NHMK01000027.1"/>
</dbReference>
<dbReference type="AlphaFoldDB" id="A0A246BEN5"/>
<dbReference type="EMBL" id="NHMK01000027">
    <property type="protein sequence ID" value="OWL94146.1"/>
    <property type="molecule type" value="Genomic_DNA"/>
</dbReference>
<keyword evidence="3" id="KW-1185">Reference proteome</keyword>
<accession>A0A246BEN5</accession>
<evidence type="ECO:0000313" key="2">
    <source>
        <dbReference type="EMBL" id="OWL94146.1"/>
    </source>
</evidence>
<name>A0A246BEN5_9DEIO</name>
<evidence type="ECO:0000313" key="3">
    <source>
        <dbReference type="Proteomes" id="UP000197208"/>
    </source>
</evidence>
<dbReference type="EMBL" id="NHMK01000032">
    <property type="protein sequence ID" value="OWL93666.1"/>
    <property type="molecule type" value="Genomic_DNA"/>
</dbReference>
<dbReference type="Proteomes" id="UP000197208">
    <property type="component" value="Unassembled WGS sequence"/>
</dbReference>
<protein>
    <submittedName>
        <fullName evidence="1">Uncharacterized protein</fullName>
    </submittedName>
</protein>